<dbReference type="Gene3D" id="3.90.550.10">
    <property type="entry name" value="Spore Coat Polysaccharide Biosynthesis Protein SpsA, Chain A"/>
    <property type="match status" value="1"/>
</dbReference>
<evidence type="ECO:0000256" key="7">
    <source>
        <dbReference type="ARBA" id="ARBA00023136"/>
    </source>
</evidence>
<evidence type="ECO:0000313" key="11">
    <source>
        <dbReference type="EMBL" id="NFV79714.1"/>
    </source>
</evidence>
<evidence type="ECO:0000256" key="5">
    <source>
        <dbReference type="ARBA" id="ARBA00022985"/>
    </source>
</evidence>
<organism evidence="11 12">
    <name type="scientific">Magnetospirillum aberrantis SpK</name>
    <dbReference type="NCBI Taxonomy" id="908842"/>
    <lineage>
        <taxon>Bacteria</taxon>
        <taxon>Pseudomonadati</taxon>
        <taxon>Pseudomonadota</taxon>
        <taxon>Alphaproteobacteria</taxon>
        <taxon>Rhodospirillales</taxon>
        <taxon>Rhodospirillaceae</taxon>
        <taxon>Magnetospirillum</taxon>
    </lineage>
</organism>
<dbReference type="GO" id="GO:0009103">
    <property type="term" value="P:lipopolysaccharide biosynthetic process"/>
    <property type="evidence" value="ECO:0007669"/>
    <property type="project" value="UniProtKB-KW"/>
</dbReference>
<reference evidence="11 12" key="1">
    <citation type="submission" date="2020-02" db="EMBL/GenBank/DDBJ databases">
        <authorList>
            <person name="Dziuba M."/>
            <person name="Kuznetsov B."/>
            <person name="Mardanov A."/>
            <person name="Ravin N."/>
            <person name="Grouzdev D."/>
        </authorList>
    </citation>
    <scope>NUCLEOTIDE SEQUENCE [LARGE SCALE GENOMIC DNA]</scope>
    <source>
        <strain evidence="11 12">SpK</strain>
    </source>
</reference>
<gene>
    <name evidence="11" type="ORF">G4223_06280</name>
</gene>
<keyword evidence="12" id="KW-1185">Reference proteome</keyword>
<evidence type="ECO:0000259" key="10">
    <source>
        <dbReference type="Pfam" id="PF00535"/>
    </source>
</evidence>
<dbReference type="InterPro" id="IPR050256">
    <property type="entry name" value="Glycosyltransferase_2"/>
</dbReference>
<dbReference type="PANTHER" id="PTHR48090:SF3">
    <property type="entry name" value="UNDECAPRENYL-PHOSPHATE 4-DEOXY-4-FORMAMIDO-L-ARABINOSE TRANSFERASE"/>
    <property type="match status" value="1"/>
</dbReference>
<dbReference type="GO" id="GO:0016757">
    <property type="term" value="F:glycosyltransferase activity"/>
    <property type="evidence" value="ECO:0007669"/>
    <property type="project" value="UniProtKB-KW"/>
</dbReference>
<keyword evidence="1" id="KW-1003">Cell membrane</keyword>
<keyword evidence="5" id="KW-0448">Lipopolysaccharide biosynthesis</keyword>
<evidence type="ECO:0000256" key="1">
    <source>
        <dbReference type="ARBA" id="ARBA00022475"/>
    </source>
</evidence>
<evidence type="ECO:0000313" key="12">
    <source>
        <dbReference type="Proteomes" id="UP000480684"/>
    </source>
</evidence>
<evidence type="ECO:0000256" key="2">
    <source>
        <dbReference type="ARBA" id="ARBA00022676"/>
    </source>
</evidence>
<evidence type="ECO:0000256" key="9">
    <source>
        <dbReference type="SAM" id="Phobius"/>
    </source>
</evidence>
<dbReference type="EMBL" id="JAAIYP010000033">
    <property type="protein sequence ID" value="NFV79714.1"/>
    <property type="molecule type" value="Genomic_DNA"/>
</dbReference>
<dbReference type="RefSeq" id="WP_163676639.1">
    <property type="nucleotide sequence ID" value="NZ_JAAIYP010000033.1"/>
</dbReference>
<dbReference type="Proteomes" id="UP000480684">
    <property type="component" value="Unassembled WGS sequence"/>
</dbReference>
<accession>A0A7C9UYM9</accession>
<keyword evidence="7 9" id="KW-0472">Membrane</keyword>
<dbReference type="SUPFAM" id="SSF53448">
    <property type="entry name" value="Nucleotide-diphospho-sugar transferases"/>
    <property type="match status" value="1"/>
</dbReference>
<feature type="transmembrane region" description="Helical" evidence="9">
    <location>
        <begin position="232"/>
        <end position="253"/>
    </location>
</feature>
<evidence type="ECO:0000256" key="4">
    <source>
        <dbReference type="ARBA" id="ARBA00022692"/>
    </source>
</evidence>
<dbReference type="PANTHER" id="PTHR48090">
    <property type="entry name" value="UNDECAPRENYL-PHOSPHATE 4-DEOXY-4-FORMAMIDO-L-ARABINOSE TRANSFERASE-RELATED"/>
    <property type="match status" value="1"/>
</dbReference>
<feature type="transmembrane region" description="Helical" evidence="9">
    <location>
        <begin position="265"/>
        <end position="288"/>
    </location>
</feature>
<dbReference type="Pfam" id="PF00535">
    <property type="entry name" value="Glycos_transf_2"/>
    <property type="match status" value="1"/>
</dbReference>
<dbReference type="AlphaFoldDB" id="A0A7C9UYM9"/>
<evidence type="ECO:0000256" key="6">
    <source>
        <dbReference type="ARBA" id="ARBA00022989"/>
    </source>
</evidence>
<comment type="caution">
    <text evidence="11">The sequence shown here is derived from an EMBL/GenBank/DDBJ whole genome shotgun (WGS) entry which is preliminary data.</text>
</comment>
<feature type="region of interest" description="Disordered" evidence="8">
    <location>
        <begin position="312"/>
        <end position="339"/>
    </location>
</feature>
<name>A0A7C9UYM9_9PROT</name>
<proteinExistence type="predicted"/>
<dbReference type="InterPro" id="IPR029044">
    <property type="entry name" value="Nucleotide-diphossugar_trans"/>
</dbReference>
<sequence length="339" mass="37122">MKLSVVIPVFNEGDAVHEAHAKVSECLRRDLSDWETEIIFVDDGSRDDSFSHLSRLAVEHPGVKVLKLVSNVGAHMAVRAGMDACSGDYAVFLACDLQDPPELVSTLLARCVGEVQVVWAVRASREDSWSSKLFSAVFFALARLMVSRNLPPSGSSMMLLGPKALKVLRSYTERNLTLDGFLSTAGFQMDYVPIDRKARQSGVSKWTLGKKLKFALDFFTGYSYVPIRAMSLVGVLTAILGMAYAAIVVIRWMADGIDVPGWTSLMVALLIVSGVQMCMLGVLGEYVWRGLDETRKRPRYIVDTALGFTSPDQPGMTQFSSLSSSKPDGSGYLVENQST</sequence>
<keyword evidence="4 9" id="KW-0812">Transmembrane</keyword>
<protein>
    <submittedName>
        <fullName evidence="11">Glycosyltransferase family 2 protein</fullName>
    </submittedName>
</protein>
<feature type="domain" description="Glycosyltransferase 2-like" evidence="10">
    <location>
        <begin position="4"/>
        <end position="131"/>
    </location>
</feature>
<keyword evidence="2" id="KW-0328">Glycosyltransferase</keyword>
<dbReference type="InterPro" id="IPR001173">
    <property type="entry name" value="Glyco_trans_2-like"/>
</dbReference>
<dbReference type="GO" id="GO:0005886">
    <property type="term" value="C:plasma membrane"/>
    <property type="evidence" value="ECO:0007669"/>
    <property type="project" value="TreeGrafter"/>
</dbReference>
<dbReference type="CDD" id="cd04187">
    <property type="entry name" value="DPM1_like_bac"/>
    <property type="match status" value="1"/>
</dbReference>
<evidence type="ECO:0000256" key="8">
    <source>
        <dbReference type="SAM" id="MobiDB-lite"/>
    </source>
</evidence>
<keyword evidence="3 11" id="KW-0808">Transferase</keyword>
<evidence type="ECO:0000256" key="3">
    <source>
        <dbReference type="ARBA" id="ARBA00022679"/>
    </source>
</evidence>
<keyword evidence="6 9" id="KW-1133">Transmembrane helix</keyword>